<comment type="caution">
    <text evidence="1">The sequence shown here is derived from an EMBL/GenBank/DDBJ whole genome shotgun (WGS) entry which is preliminary data.</text>
</comment>
<sequence length="107" mass="11986">MQDLNCAFDTWLACTTRLGSFQLNVKSSKSIGELKEEVFGINQKSTVINKDELVERSSGKAYKDSNYAGDLDDEEEYICLPKREHIAAAIVVHVSAFGRRILMPGWS</sequence>
<evidence type="ECO:0000313" key="1">
    <source>
        <dbReference type="EMBL" id="GJS68030.1"/>
    </source>
</evidence>
<keyword evidence="2" id="KW-1185">Reference proteome</keyword>
<proteinExistence type="predicted"/>
<dbReference type="EMBL" id="BQNB010009761">
    <property type="protein sequence ID" value="GJS68030.1"/>
    <property type="molecule type" value="Genomic_DNA"/>
</dbReference>
<gene>
    <name evidence="1" type="ORF">Tco_0682595</name>
</gene>
<name>A0ABQ4XSN2_9ASTR</name>
<reference evidence="1" key="1">
    <citation type="journal article" date="2022" name="Int. J. Mol. Sci.">
        <title>Draft Genome of Tanacetum Coccineum: Genomic Comparison of Closely Related Tanacetum-Family Plants.</title>
        <authorList>
            <person name="Yamashiro T."/>
            <person name="Shiraishi A."/>
            <person name="Nakayama K."/>
            <person name="Satake H."/>
        </authorList>
    </citation>
    <scope>NUCLEOTIDE SEQUENCE</scope>
</reference>
<evidence type="ECO:0000313" key="2">
    <source>
        <dbReference type="Proteomes" id="UP001151760"/>
    </source>
</evidence>
<organism evidence="1 2">
    <name type="scientific">Tanacetum coccineum</name>
    <dbReference type="NCBI Taxonomy" id="301880"/>
    <lineage>
        <taxon>Eukaryota</taxon>
        <taxon>Viridiplantae</taxon>
        <taxon>Streptophyta</taxon>
        <taxon>Embryophyta</taxon>
        <taxon>Tracheophyta</taxon>
        <taxon>Spermatophyta</taxon>
        <taxon>Magnoliopsida</taxon>
        <taxon>eudicotyledons</taxon>
        <taxon>Gunneridae</taxon>
        <taxon>Pentapetalae</taxon>
        <taxon>asterids</taxon>
        <taxon>campanulids</taxon>
        <taxon>Asterales</taxon>
        <taxon>Asteraceae</taxon>
        <taxon>Asteroideae</taxon>
        <taxon>Anthemideae</taxon>
        <taxon>Anthemidinae</taxon>
        <taxon>Tanacetum</taxon>
    </lineage>
</organism>
<reference evidence="1" key="2">
    <citation type="submission" date="2022-01" db="EMBL/GenBank/DDBJ databases">
        <authorList>
            <person name="Yamashiro T."/>
            <person name="Shiraishi A."/>
            <person name="Satake H."/>
            <person name="Nakayama K."/>
        </authorList>
    </citation>
    <scope>NUCLEOTIDE SEQUENCE</scope>
</reference>
<dbReference type="Proteomes" id="UP001151760">
    <property type="component" value="Unassembled WGS sequence"/>
</dbReference>
<accession>A0ABQ4XSN2</accession>
<protein>
    <submittedName>
        <fullName evidence="1">Uncharacterized protein</fullName>
    </submittedName>
</protein>